<feature type="coiled-coil region" evidence="1">
    <location>
        <begin position="83"/>
        <end position="190"/>
    </location>
</feature>
<evidence type="ECO:0000256" key="1">
    <source>
        <dbReference type="SAM" id="Coils"/>
    </source>
</evidence>
<evidence type="ECO:0000313" key="3">
    <source>
        <dbReference type="EMBL" id="EFN51706.1"/>
    </source>
</evidence>
<feature type="compositionally biased region" description="Low complexity" evidence="2">
    <location>
        <begin position="264"/>
        <end position="278"/>
    </location>
</feature>
<dbReference type="KEGG" id="cvr:CHLNCDRAFT_139842"/>
<protein>
    <submittedName>
        <fullName evidence="3">Expressed protein</fullName>
    </submittedName>
</protein>
<feature type="region of interest" description="Disordered" evidence="2">
    <location>
        <begin position="254"/>
        <end position="285"/>
    </location>
</feature>
<dbReference type="RefSeq" id="XP_005843808.1">
    <property type="nucleotide sequence ID" value="XM_005843746.1"/>
</dbReference>
<evidence type="ECO:0000256" key="2">
    <source>
        <dbReference type="SAM" id="MobiDB-lite"/>
    </source>
</evidence>
<evidence type="ECO:0000313" key="4">
    <source>
        <dbReference type="Proteomes" id="UP000008141"/>
    </source>
</evidence>
<dbReference type="InParanoid" id="E1ZR19"/>
<keyword evidence="4" id="KW-1185">Reference proteome</keyword>
<organism evidence="4">
    <name type="scientific">Chlorella variabilis</name>
    <name type="common">Green alga</name>
    <dbReference type="NCBI Taxonomy" id="554065"/>
    <lineage>
        <taxon>Eukaryota</taxon>
        <taxon>Viridiplantae</taxon>
        <taxon>Chlorophyta</taxon>
        <taxon>core chlorophytes</taxon>
        <taxon>Trebouxiophyceae</taxon>
        <taxon>Chlorellales</taxon>
        <taxon>Chlorellaceae</taxon>
        <taxon>Chlorella clade</taxon>
        <taxon>Chlorella</taxon>
    </lineage>
</organism>
<reference evidence="3 4" key="1">
    <citation type="journal article" date="2010" name="Plant Cell">
        <title>The Chlorella variabilis NC64A genome reveals adaptation to photosymbiosis, coevolution with viruses, and cryptic sex.</title>
        <authorList>
            <person name="Blanc G."/>
            <person name="Duncan G."/>
            <person name="Agarkova I."/>
            <person name="Borodovsky M."/>
            <person name="Gurnon J."/>
            <person name="Kuo A."/>
            <person name="Lindquist E."/>
            <person name="Lucas S."/>
            <person name="Pangilinan J."/>
            <person name="Polle J."/>
            <person name="Salamov A."/>
            <person name="Terry A."/>
            <person name="Yamada T."/>
            <person name="Dunigan D.D."/>
            <person name="Grigoriev I.V."/>
            <person name="Claverie J.M."/>
            <person name="Van Etten J.L."/>
        </authorList>
    </citation>
    <scope>NUCLEOTIDE SEQUENCE [LARGE SCALE GENOMIC DNA]</scope>
    <source>
        <strain evidence="3 4">NC64A</strain>
    </source>
</reference>
<accession>E1ZR19</accession>
<proteinExistence type="predicted"/>
<dbReference type="Proteomes" id="UP000008141">
    <property type="component" value="Unassembled WGS sequence"/>
</dbReference>
<name>E1ZR19_CHLVA</name>
<dbReference type="EMBL" id="GL433861">
    <property type="protein sequence ID" value="EFN51706.1"/>
    <property type="molecule type" value="Genomic_DNA"/>
</dbReference>
<keyword evidence="1" id="KW-0175">Coiled coil</keyword>
<gene>
    <name evidence="3" type="ORF">CHLNCDRAFT_139842</name>
</gene>
<dbReference type="AlphaFoldDB" id="E1ZR19"/>
<dbReference type="GeneID" id="17351098"/>
<sequence length="515" mass="52415">MAPGKAAAQSCGLLFENDTFEADAGGGEDVAAELQAAQVQLELADSDRAALAARAGRLEAELAGSQCRLHDALEVLEGVLGERSALLRHTRELQEQLAAALEERRCSRREAGSAGGSPAAATPRQQLRQELALAQAQLSELRQAAQAWEAERQQLLVEAEEERQQLQEGLAEALTQASCAQREADAAAERASHWCSLALVLQRSALLPDSPAQAGPGLASPASLASLASLHSPAGTSASGTTSAAGSCSREVVGALPGGRRRSPALPASAPRLAASSSCGDLDPARKTVEPSASLIAAFHAVAACESAEQLQGSPVLQACPSPAARRQARARAQSCSSPVGPAAGAVARLRSASSPGCLLAGSADLAPGSHLSLLHRLPTPGLSLDSSLGAGHSPMLSTPSPFSAPPLGAVPPSLPPARAWPPLASGGSLEAESVAALSGERRLGSLRTSTTSSAGGEEELGLGVSISLALPPPQAVAGPIQPVTAKRQGFFFSRLLCASSLPPEQAAERQSRRD</sequence>